<dbReference type="InterPro" id="IPR036286">
    <property type="entry name" value="LexA/Signal_pep-like_sf"/>
</dbReference>
<protein>
    <recommendedName>
        <fullName evidence="13">LexA repressor</fullName>
        <ecNumber evidence="13">3.4.21.88</ecNumber>
    </recommendedName>
</protein>
<comment type="subunit">
    <text evidence="2 13">Homodimer.</text>
</comment>
<dbReference type="Gene3D" id="2.10.109.10">
    <property type="entry name" value="Umud Fragment, subunit A"/>
    <property type="match status" value="1"/>
</dbReference>
<reference evidence="17 18" key="1">
    <citation type="journal article" date="2020" name="Nature">
        <title>Bacterial chemolithoautotrophy via manganese oxidation.</title>
        <authorList>
            <person name="Yu H."/>
            <person name="Leadbetter J.R."/>
        </authorList>
    </citation>
    <scope>NUCLEOTIDE SEQUENCE [LARGE SCALE GENOMIC DNA]</scope>
    <source>
        <strain evidence="17 18">Mn-1</strain>
    </source>
</reference>
<feature type="site" description="Cleavage; by autolysis" evidence="13">
    <location>
        <begin position="108"/>
        <end position="109"/>
    </location>
</feature>
<dbReference type="InterPro" id="IPR015927">
    <property type="entry name" value="Peptidase_S24_S26A/B/C"/>
</dbReference>
<evidence type="ECO:0000259" key="15">
    <source>
        <dbReference type="Pfam" id="PF00717"/>
    </source>
</evidence>
<evidence type="ECO:0000256" key="5">
    <source>
        <dbReference type="ARBA" id="ARBA00022763"/>
    </source>
</evidence>
<keyword evidence="6 13" id="KW-0378">Hydrolase</keyword>
<dbReference type="InterPro" id="IPR006199">
    <property type="entry name" value="LexA_DNA-bd_dom"/>
</dbReference>
<evidence type="ECO:0000256" key="12">
    <source>
        <dbReference type="ARBA" id="ARBA00023236"/>
    </source>
</evidence>
<dbReference type="GO" id="GO:0003677">
    <property type="term" value="F:DNA binding"/>
    <property type="evidence" value="ECO:0007669"/>
    <property type="project" value="UniProtKB-UniRule"/>
</dbReference>
<keyword evidence="9 13" id="KW-0238">DNA-binding</keyword>
<evidence type="ECO:0000256" key="14">
    <source>
        <dbReference type="RuleBase" id="RU003991"/>
    </source>
</evidence>
<dbReference type="FunFam" id="1.10.10.10:FF:000009">
    <property type="entry name" value="LexA repressor"/>
    <property type="match status" value="1"/>
</dbReference>
<dbReference type="PRINTS" id="PR00726">
    <property type="entry name" value="LEXASERPTASE"/>
</dbReference>
<evidence type="ECO:0000256" key="8">
    <source>
        <dbReference type="ARBA" id="ARBA00023015"/>
    </source>
</evidence>
<feature type="domain" description="LexA repressor DNA-binding" evidence="16">
    <location>
        <begin position="24"/>
        <end position="86"/>
    </location>
</feature>
<dbReference type="InterPro" id="IPR036390">
    <property type="entry name" value="WH_DNA-bd_sf"/>
</dbReference>
<dbReference type="HAMAP" id="MF_00015">
    <property type="entry name" value="LexA"/>
    <property type="match status" value="1"/>
</dbReference>
<name>A0A7X6DNC7_9BACT</name>
<comment type="function">
    <text evidence="13">Represses a number of genes involved in the response to DNA damage (SOS response), including recA and lexA. In the presence of single-stranded DNA, RecA interacts with LexA causing an autocatalytic cleavage which disrupts the DNA-binding part of LexA, leading to derepression of the SOS regulon and eventually DNA repair.</text>
</comment>
<comment type="similarity">
    <text evidence="1 13 14">Belongs to the peptidase S24 family.</text>
</comment>
<keyword evidence="11 13" id="KW-0234">DNA repair</keyword>
<keyword evidence="10 13" id="KW-0804">Transcription</keyword>
<dbReference type="Proteomes" id="UP000534783">
    <property type="component" value="Unassembled WGS sequence"/>
</dbReference>
<keyword evidence="3 13" id="KW-0678">Repressor</keyword>
<evidence type="ECO:0000256" key="7">
    <source>
        <dbReference type="ARBA" id="ARBA00022813"/>
    </source>
</evidence>
<dbReference type="NCBIfam" id="TIGR00498">
    <property type="entry name" value="lexA"/>
    <property type="match status" value="1"/>
</dbReference>
<dbReference type="GO" id="GO:0006260">
    <property type="term" value="P:DNA replication"/>
    <property type="evidence" value="ECO:0007669"/>
    <property type="project" value="UniProtKB-UniRule"/>
</dbReference>
<dbReference type="SUPFAM" id="SSF46785">
    <property type="entry name" value="Winged helix' DNA-binding domain"/>
    <property type="match status" value="1"/>
</dbReference>
<dbReference type="EMBL" id="VTOW01000001">
    <property type="protein sequence ID" value="NKE70364.1"/>
    <property type="molecule type" value="Genomic_DNA"/>
</dbReference>
<dbReference type="InterPro" id="IPR036388">
    <property type="entry name" value="WH-like_DNA-bd_sf"/>
</dbReference>
<dbReference type="GO" id="GO:0006508">
    <property type="term" value="P:proteolysis"/>
    <property type="evidence" value="ECO:0007669"/>
    <property type="project" value="InterPro"/>
</dbReference>
<dbReference type="SUPFAM" id="SSF51306">
    <property type="entry name" value="LexA/Signal peptidase"/>
    <property type="match status" value="1"/>
</dbReference>
<dbReference type="InterPro" id="IPR039418">
    <property type="entry name" value="LexA-like"/>
</dbReference>
<feature type="active site" description="For autocatalytic cleavage activity" evidence="13">
    <location>
        <position position="143"/>
    </location>
</feature>
<accession>A0A7X6DNC7</accession>
<dbReference type="InterPro" id="IPR006200">
    <property type="entry name" value="LexA"/>
</dbReference>
<keyword evidence="8 13" id="KW-0805">Transcription regulation</keyword>
<evidence type="ECO:0000256" key="2">
    <source>
        <dbReference type="ARBA" id="ARBA00011738"/>
    </source>
</evidence>
<dbReference type="PANTHER" id="PTHR33516:SF2">
    <property type="entry name" value="LEXA REPRESSOR-RELATED"/>
    <property type="match status" value="1"/>
</dbReference>
<feature type="active site" description="For autocatalytic cleavage activity" evidence="13">
    <location>
        <position position="180"/>
    </location>
</feature>
<dbReference type="PANTHER" id="PTHR33516">
    <property type="entry name" value="LEXA REPRESSOR"/>
    <property type="match status" value="1"/>
</dbReference>
<keyword evidence="7 13" id="KW-0068">Autocatalytic cleavage</keyword>
<keyword evidence="5 13" id="KW-0227">DNA damage</keyword>
<gene>
    <name evidence="13 17" type="primary">lexA</name>
    <name evidence="17" type="ORF">MNODULE_06385</name>
</gene>
<feature type="domain" description="Peptidase S24/S26A/S26B/S26C" evidence="15">
    <location>
        <begin position="101"/>
        <end position="216"/>
    </location>
</feature>
<proteinExistence type="inferred from homology"/>
<evidence type="ECO:0000256" key="13">
    <source>
        <dbReference type="HAMAP-Rule" id="MF_00015"/>
    </source>
</evidence>
<dbReference type="GO" id="GO:0009432">
    <property type="term" value="P:SOS response"/>
    <property type="evidence" value="ECO:0007669"/>
    <property type="project" value="UniProtKB-UniRule"/>
</dbReference>
<evidence type="ECO:0000313" key="17">
    <source>
        <dbReference type="EMBL" id="NKE70364.1"/>
    </source>
</evidence>
<dbReference type="Pfam" id="PF00717">
    <property type="entry name" value="Peptidase_S24"/>
    <property type="match status" value="1"/>
</dbReference>
<dbReference type="GO" id="GO:0045892">
    <property type="term" value="P:negative regulation of DNA-templated transcription"/>
    <property type="evidence" value="ECO:0007669"/>
    <property type="project" value="UniProtKB-UniRule"/>
</dbReference>
<evidence type="ECO:0000256" key="10">
    <source>
        <dbReference type="ARBA" id="ARBA00023163"/>
    </source>
</evidence>
<evidence type="ECO:0000256" key="4">
    <source>
        <dbReference type="ARBA" id="ARBA00022705"/>
    </source>
</evidence>
<dbReference type="GO" id="GO:0006281">
    <property type="term" value="P:DNA repair"/>
    <property type="evidence" value="ECO:0007669"/>
    <property type="project" value="UniProtKB-UniRule"/>
</dbReference>
<dbReference type="CDD" id="cd06529">
    <property type="entry name" value="S24_LexA-like"/>
    <property type="match status" value="1"/>
</dbReference>
<evidence type="ECO:0000256" key="11">
    <source>
        <dbReference type="ARBA" id="ARBA00023204"/>
    </source>
</evidence>
<dbReference type="InterPro" id="IPR050077">
    <property type="entry name" value="LexA_repressor"/>
</dbReference>
<evidence type="ECO:0000256" key="9">
    <source>
        <dbReference type="ARBA" id="ARBA00023125"/>
    </source>
</evidence>
<dbReference type="RefSeq" id="WP_168058619.1">
    <property type="nucleotide sequence ID" value="NZ_VTOW01000001.1"/>
</dbReference>
<evidence type="ECO:0000256" key="1">
    <source>
        <dbReference type="ARBA" id="ARBA00007484"/>
    </source>
</evidence>
<evidence type="ECO:0000313" key="18">
    <source>
        <dbReference type="Proteomes" id="UP000534783"/>
    </source>
</evidence>
<dbReference type="InterPro" id="IPR006197">
    <property type="entry name" value="Peptidase_S24_LexA"/>
</dbReference>
<dbReference type="Gene3D" id="1.10.10.10">
    <property type="entry name" value="Winged helix-like DNA-binding domain superfamily/Winged helix DNA-binding domain"/>
    <property type="match status" value="1"/>
</dbReference>
<dbReference type="GO" id="GO:0004252">
    <property type="term" value="F:serine-type endopeptidase activity"/>
    <property type="evidence" value="ECO:0007669"/>
    <property type="project" value="UniProtKB-UniRule"/>
</dbReference>
<dbReference type="FunFam" id="2.10.109.10:FF:000001">
    <property type="entry name" value="LexA repressor"/>
    <property type="match status" value="1"/>
</dbReference>
<feature type="DNA-binding region" description="H-T-H motif" evidence="13">
    <location>
        <begin position="49"/>
        <end position="69"/>
    </location>
</feature>
<comment type="catalytic activity">
    <reaction evidence="13">
        <text>Hydrolysis of Ala-|-Gly bond in repressor LexA.</text>
        <dbReference type="EC" id="3.4.21.88"/>
    </reaction>
</comment>
<sequence>MITMRIAREVYTCRLPGDGMAGAALTKRQQAIYQYLRRFLDEHGFPPTLREIARHFRLAGPMGVKRHLDTLVRKGVIQRLPGQPRAIRIKTPPPRQGRLLPILGGVHAGLPLLSEENMEGELLLDSMIAARESAFVLRVKGESMIDAHIVDGDYVVVQKEQTVENGEMAVVLVDGEATLKYFTKRKKEIILSPAHPEMKPIIVRQDQSVQVLGRVVAVLRMVDAGSKGKKNR</sequence>
<keyword evidence="12 13" id="KW-0742">SOS response</keyword>
<dbReference type="EC" id="3.4.21.88" evidence="13"/>
<keyword evidence="18" id="KW-1185">Reference proteome</keyword>
<organism evidence="17 18">
    <name type="scientific">Candidatus Manganitrophus noduliformans</name>
    <dbReference type="NCBI Taxonomy" id="2606439"/>
    <lineage>
        <taxon>Bacteria</taxon>
        <taxon>Pseudomonadati</taxon>
        <taxon>Nitrospirota</taxon>
        <taxon>Nitrospiria</taxon>
        <taxon>Candidatus Troglogloeales</taxon>
        <taxon>Candidatus Manganitrophaceae</taxon>
        <taxon>Candidatus Manganitrophus</taxon>
    </lineage>
</organism>
<dbReference type="AlphaFoldDB" id="A0A7X6DNC7"/>
<dbReference type="Pfam" id="PF01726">
    <property type="entry name" value="LexA_DNA_bind"/>
    <property type="match status" value="1"/>
</dbReference>
<evidence type="ECO:0000259" key="16">
    <source>
        <dbReference type="Pfam" id="PF01726"/>
    </source>
</evidence>
<keyword evidence="4 13" id="KW-0235">DNA replication</keyword>
<comment type="caution">
    <text evidence="17">The sequence shown here is derived from an EMBL/GenBank/DDBJ whole genome shotgun (WGS) entry which is preliminary data.</text>
</comment>
<evidence type="ECO:0000256" key="6">
    <source>
        <dbReference type="ARBA" id="ARBA00022801"/>
    </source>
</evidence>
<evidence type="ECO:0000256" key="3">
    <source>
        <dbReference type="ARBA" id="ARBA00022491"/>
    </source>
</evidence>